<accession>A0A5B9MC36</accession>
<organism evidence="1 2">
    <name type="scientific">Stieleria maiorica</name>
    <dbReference type="NCBI Taxonomy" id="2795974"/>
    <lineage>
        <taxon>Bacteria</taxon>
        <taxon>Pseudomonadati</taxon>
        <taxon>Planctomycetota</taxon>
        <taxon>Planctomycetia</taxon>
        <taxon>Pirellulales</taxon>
        <taxon>Pirellulaceae</taxon>
        <taxon>Stieleria</taxon>
    </lineage>
</organism>
<name>A0A5B9MC36_9BACT</name>
<dbReference type="Proteomes" id="UP000321353">
    <property type="component" value="Chromosome"/>
</dbReference>
<proteinExistence type="predicted"/>
<dbReference type="KEGG" id="smam:Mal15_23850"/>
<keyword evidence="2" id="KW-1185">Reference proteome</keyword>
<gene>
    <name evidence="1" type="ORF">Mal15_23850</name>
</gene>
<evidence type="ECO:0000313" key="2">
    <source>
        <dbReference type="Proteomes" id="UP000321353"/>
    </source>
</evidence>
<protein>
    <submittedName>
        <fullName evidence="1">Uncharacterized protein</fullName>
    </submittedName>
</protein>
<evidence type="ECO:0000313" key="1">
    <source>
        <dbReference type="EMBL" id="QEF98333.1"/>
    </source>
</evidence>
<sequence length="49" mass="5775">MEKTNRRAFGERWKRSTYVVRISESTHAGRANYTFLSFIILIAEPEARN</sequence>
<dbReference type="EMBL" id="CP036264">
    <property type="protein sequence ID" value="QEF98333.1"/>
    <property type="molecule type" value="Genomic_DNA"/>
</dbReference>
<dbReference type="AlphaFoldDB" id="A0A5B9MC36"/>
<reference evidence="1 2" key="1">
    <citation type="submission" date="2019-02" db="EMBL/GenBank/DDBJ databases">
        <title>Planctomycetal bacteria perform biofilm scaping via a novel small molecule.</title>
        <authorList>
            <person name="Jeske O."/>
            <person name="Boedeker C."/>
            <person name="Wiegand S."/>
            <person name="Breitling P."/>
            <person name="Kallscheuer N."/>
            <person name="Jogler M."/>
            <person name="Rohde M."/>
            <person name="Petersen J."/>
            <person name="Medema M.H."/>
            <person name="Surup F."/>
            <person name="Jogler C."/>
        </authorList>
    </citation>
    <scope>NUCLEOTIDE SEQUENCE [LARGE SCALE GENOMIC DNA]</scope>
    <source>
        <strain evidence="1 2">Mal15</strain>
    </source>
</reference>